<dbReference type="Pfam" id="PF00563">
    <property type="entry name" value="EAL"/>
    <property type="match status" value="1"/>
</dbReference>
<dbReference type="SMART" id="SM00052">
    <property type="entry name" value="EAL"/>
    <property type="match status" value="1"/>
</dbReference>
<keyword evidence="2" id="KW-0973">c-di-GMP</keyword>
<evidence type="ECO:0000259" key="7">
    <source>
        <dbReference type="PROSITE" id="PS50924"/>
    </source>
</evidence>
<accession>A0AAW4YMH7</accession>
<evidence type="ECO:0000256" key="2">
    <source>
        <dbReference type="ARBA" id="ARBA00022636"/>
    </source>
</evidence>
<dbReference type="NCBIfam" id="TIGR00229">
    <property type="entry name" value="sensory_box"/>
    <property type="match status" value="1"/>
</dbReference>
<dbReference type="PROSITE" id="PS50112">
    <property type="entry name" value="PAS"/>
    <property type="match status" value="1"/>
</dbReference>
<dbReference type="PANTHER" id="PTHR44757">
    <property type="entry name" value="DIGUANYLATE CYCLASE DGCP"/>
    <property type="match status" value="1"/>
</dbReference>
<keyword evidence="3" id="KW-0812">Transmembrane</keyword>
<dbReference type="Pfam" id="PF03707">
    <property type="entry name" value="MHYT"/>
    <property type="match status" value="2"/>
</dbReference>
<evidence type="ECO:0000259" key="5">
    <source>
        <dbReference type="PROSITE" id="PS50883"/>
    </source>
</evidence>
<sequence length="834" mass="92802">MTILTNLILDPRTLDAVQGEHQLPLVLVSLAIALAASYAGLDLIKLVSKARHAGWRRLWLVAGAGIMGLGVWSMHFTGMHAYRLAFPVQHDPILTLLSIVPAVAGSLVAILLLSRETSTHRELMLAGTSLGLGIGMMHYVGMTAMRMPAVLYHDLKLFLFSLFVAVGLGILSAYAYRLCRQEWGLRRAKTCAFISALFVSLAICSMHYVAMRAAWFVPHPGAALPLPTAESHWLIYLIGGCVVLVALLTVVAAQAQRRLHVSEQHEHMTRRRLVEVLSALHDGVALLDDQARIRLSNAALEKMLGWDMARAMDQSAWKLVFAANSEVFKETLLRELSEKGEWSGMIEALHSNGRRFPAWLSVSRVIYADSNERDYVALISDRSAEQEAQQRIRYLAYHDTLTELPNRRALQERLNGCERHPDSATALSLLVLFDIDRFKILNDSLGQDIGDELLRQLATRLRHWANDDLHVARLDGNEFALLARLNATHRSAAGREARGITERVLASLSADYLLHGHTYPCRFSVGMLVFNPHDGNTPAMLFKRAGLALLEAKRQRDAVPQLFRPELEQEREARLTLERELRHAIDHGELRLHLQPQVDADRHVIGAEALVRWQHPARGFVSPGEFIPVAEESGLILPLGSWVLQEGCRLLGEWRHRSEFSALKLSLNVSVRQFQQPDFVDQVLTEIYRHSVAPGSLTLELTESLLLKDPEGTIEKMLLLRRIGVSFALDDFGTGYSSMVYLKALPLDTLKIDIAFVRDLSHDTQSTPIAAAIVALAQSLELGVIAEGVETETQRAVLAGLGCHLYQGYLFGRPVPVEEFQPTLRAQGEAPPVA</sequence>
<dbReference type="PROSITE" id="PS50883">
    <property type="entry name" value="EAL"/>
    <property type="match status" value="1"/>
</dbReference>
<dbReference type="Pfam" id="PF00990">
    <property type="entry name" value="GGDEF"/>
    <property type="match status" value="1"/>
</dbReference>
<dbReference type="InterPro" id="IPR001633">
    <property type="entry name" value="EAL_dom"/>
</dbReference>
<feature type="transmembrane region" description="Helical" evidence="3">
    <location>
        <begin position="233"/>
        <end position="253"/>
    </location>
</feature>
<dbReference type="SMART" id="SM00267">
    <property type="entry name" value="GGDEF"/>
    <property type="match status" value="1"/>
</dbReference>
<dbReference type="PROSITE" id="PS50924">
    <property type="entry name" value="MHYT"/>
    <property type="match status" value="1"/>
</dbReference>
<feature type="transmembrane region" description="Helical" evidence="3">
    <location>
        <begin position="125"/>
        <end position="145"/>
    </location>
</feature>
<dbReference type="PROSITE" id="PS50887">
    <property type="entry name" value="GGDEF"/>
    <property type="match status" value="1"/>
</dbReference>
<dbReference type="GO" id="GO:0016020">
    <property type="term" value="C:membrane"/>
    <property type="evidence" value="ECO:0007669"/>
    <property type="project" value="UniProtKB-UniRule"/>
</dbReference>
<dbReference type="GO" id="GO:0006355">
    <property type="term" value="P:regulation of DNA-templated transcription"/>
    <property type="evidence" value="ECO:0007669"/>
    <property type="project" value="InterPro"/>
</dbReference>
<dbReference type="InterPro" id="IPR035965">
    <property type="entry name" value="PAS-like_dom_sf"/>
</dbReference>
<dbReference type="FunFam" id="3.20.20.450:FF:000001">
    <property type="entry name" value="Cyclic di-GMP phosphodiesterase yahA"/>
    <property type="match status" value="1"/>
</dbReference>
<dbReference type="GO" id="GO:0071111">
    <property type="term" value="F:cyclic-guanylate-specific phosphodiesterase activity"/>
    <property type="evidence" value="ECO:0007669"/>
    <property type="project" value="UniProtKB-EC"/>
</dbReference>
<evidence type="ECO:0000313" key="8">
    <source>
        <dbReference type="EMBL" id="MCE8049943.1"/>
    </source>
</evidence>
<name>A0AAW4YMH7_9GAMM</name>
<dbReference type="Gene3D" id="3.20.20.450">
    <property type="entry name" value="EAL domain"/>
    <property type="match status" value="1"/>
</dbReference>
<dbReference type="InterPro" id="IPR052155">
    <property type="entry name" value="Biofilm_reg_signaling"/>
</dbReference>
<evidence type="ECO:0000256" key="1">
    <source>
        <dbReference type="ARBA" id="ARBA00012282"/>
    </source>
</evidence>
<dbReference type="RefSeq" id="WP_234238398.1">
    <property type="nucleotide sequence ID" value="NZ_JABFTS010000001.1"/>
</dbReference>
<dbReference type="NCBIfam" id="TIGR00254">
    <property type="entry name" value="GGDEF"/>
    <property type="match status" value="1"/>
</dbReference>
<comment type="caution">
    <text evidence="8">The sequence shown here is derived from an EMBL/GenBank/DDBJ whole genome shotgun (WGS) entry which is preliminary data.</text>
</comment>
<feature type="domain" description="EAL" evidence="5">
    <location>
        <begin position="574"/>
        <end position="828"/>
    </location>
</feature>
<reference evidence="8" key="2">
    <citation type="journal article" date="2021" name="Front. Microbiol.">
        <title>Aerobic Denitrification and Heterotrophic Sulfur Oxidation in the Genus Halomonas Revealed by Six Novel Species Characterizations and Genome-Based Analysis.</title>
        <authorList>
            <person name="Wang L."/>
            <person name="Shao Z."/>
        </authorList>
    </citation>
    <scope>NUCLEOTIDE SEQUENCE</scope>
    <source>
        <strain evidence="8">MCCC 1A05776</strain>
    </source>
</reference>
<dbReference type="CDD" id="cd00130">
    <property type="entry name" value="PAS"/>
    <property type="match status" value="1"/>
</dbReference>
<dbReference type="InterPro" id="IPR000014">
    <property type="entry name" value="PAS"/>
</dbReference>
<evidence type="ECO:0000313" key="9">
    <source>
        <dbReference type="Proteomes" id="UP001320178"/>
    </source>
</evidence>
<dbReference type="PANTHER" id="PTHR44757:SF2">
    <property type="entry name" value="BIOFILM ARCHITECTURE MAINTENANCE PROTEIN MBAA"/>
    <property type="match status" value="1"/>
</dbReference>
<dbReference type="InterPro" id="IPR029787">
    <property type="entry name" value="Nucleotide_cyclase"/>
</dbReference>
<dbReference type="CDD" id="cd01948">
    <property type="entry name" value="EAL"/>
    <property type="match status" value="1"/>
</dbReference>
<dbReference type="InterPro" id="IPR013767">
    <property type="entry name" value="PAS_fold"/>
</dbReference>
<protein>
    <recommendedName>
        <fullName evidence="1">cyclic-guanylate-specific phosphodiesterase</fullName>
        <ecNumber evidence="1">3.1.4.52</ecNumber>
    </recommendedName>
</protein>
<dbReference type="Proteomes" id="UP001320178">
    <property type="component" value="Unassembled WGS sequence"/>
</dbReference>
<keyword evidence="3" id="KW-1133">Transmembrane helix</keyword>
<evidence type="ECO:0000256" key="3">
    <source>
        <dbReference type="PROSITE-ProRule" id="PRU00244"/>
    </source>
</evidence>
<keyword evidence="3" id="KW-0472">Membrane</keyword>
<dbReference type="Gene3D" id="3.30.450.20">
    <property type="entry name" value="PAS domain"/>
    <property type="match status" value="1"/>
</dbReference>
<dbReference type="SUPFAM" id="SSF55073">
    <property type="entry name" value="Nucleotide cyclase"/>
    <property type="match status" value="1"/>
</dbReference>
<dbReference type="InterPro" id="IPR005330">
    <property type="entry name" value="MHYT_dom"/>
</dbReference>
<proteinExistence type="predicted"/>
<feature type="transmembrane region" description="Helical" evidence="3">
    <location>
        <begin position="191"/>
        <end position="210"/>
    </location>
</feature>
<organism evidence="8 9">
    <name type="scientific">Billgrantia desiderata</name>
    <dbReference type="NCBI Taxonomy" id="52021"/>
    <lineage>
        <taxon>Bacteria</taxon>
        <taxon>Pseudomonadati</taxon>
        <taxon>Pseudomonadota</taxon>
        <taxon>Gammaproteobacteria</taxon>
        <taxon>Oceanospirillales</taxon>
        <taxon>Halomonadaceae</taxon>
        <taxon>Billgrantia</taxon>
    </lineage>
</organism>
<dbReference type="InterPro" id="IPR035919">
    <property type="entry name" value="EAL_sf"/>
</dbReference>
<dbReference type="EMBL" id="JABFTS010000001">
    <property type="protein sequence ID" value="MCE8049943.1"/>
    <property type="molecule type" value="Genomic_DNA"/>
</dbReference>
<feature type="domain" description="PAS" evidence="4">
    <location>
        <begin position="269"/>
        <end position="339"/>
    </location>
</feature>
<feature type="transmembrane region" description="Helical" evidence="3">
    <location>
        <begin position="58"/>
        <end position="81"/>
    </location>
</feature>
<feature type="transmembrane region" description="Helical" evidence="3">
    <location>
        <begin position="93"/>
        <end position="113"/>
    </location>
</feature>
<feature type="domain" description="MHYT" evidence="7">
    <location>
        <begin position="21"/>
        <end position="217"/>
    </location>
</feature>
<feature type="transmembrane region" description="Helical" evidence="3">
    <location>
        <begin position="157"/>
        <end position="179"/>
    </location>
</feature>
<feature type="domain" description="GGDEF" evidence="6">
    <location>
        <begin position="426"/>
        <end position="565"/>
    </location>
</feature>
<evidence type="ECO:0000259" key="6">
    <source>
        <dbReference type="PROSITE" id="PS50887"/>
    </source>
</evidence>
<dbReference type="CDD" id="cd01949">
    <property type="entry name" value="GGDEF"/>
    <property type="match status" value="1"/>
</dbReference>
<dbReference type="SMART" id="SM00091">
    <property type="entry name" value="PAS"/>
    <property type="match status" value="1"/>
</dbReference>
<dbReference type="InterPro" id="IPR000160">
    <property type="entry name" value="GGDEF_dom"/>
</dbReference>
<gene>
    <name evidence="8" type="ORF">HOP61_01365</name>
</gene>
<dbReference type="SUPFAM" id="SSF55785">
    <property type="entry name" value="PYP-like sensor domain (PAS domain)"/>
    <property type="match status" value="1"/>
</dbReference>
<dbReference type="AlphaFoldDB" id="A0AAW4YMH7"/>
<dbReference type="SUPFAM" id="SSF141868">
    <property type="entry name" value="EAL domain-like"/>
    <property type="match status" value="1"/>
</dbReference>
<dbReference type="Gene3D" id="3.30.70.270">
    <property type="match status" value="1"/>
</dbReference>
<dbReference type="Pfam" id="PF00989">
    <property type="entry name" value="PAS"/>
    <property type="match status" value="1"/>
</dbReference>
<evidence type="ECO:0000259" key="4">
    <source>
        <dbReference type="PROSITE" id="PS50112"/>
    </source>
</evidence>
<dbReference type="EC" id="3.1.4.52" evidence="1"/>
<dbReference type="InterPro" id="IPR043128">
    <property type="entry name" value="Rev_trsase/Diguanyl_cyclase"/>
</dbReference>
<feature type="transmembrane region" description="Helical" evidence="3">
    <location>
        <begin position="23"/>
        <end position="46"/>
    </location>
</feature>
<reference evidence="8" key="1">
    <citation type="submission" date="2020-05" db="EMBL/GenBank/DDBJ databases">
        <authorList>
            <person name="Wang L."/>
            <person name="Shao Z."/>
        </authorList>
    </citation>
    <scope>NUCLEOTIDE SEQUENCE</scope>
    <source>
        <strain evidence="8">MCCC 1A05776</strain>
    </source>
</reference>